<evidence type="ECO:0000256" key="3">
    <source>
        <dbReference type="ARBA" id="ARBA00022840"/>
    </source>
</evidence>
<dbReference type="GO" id="GO:0070740">
    <property type="term" value="F:tubulin-glutamic acid ligase activity"/>
    <property type="evidence" value="ECO:0007669"/>
    <property type="project" value="TreeGrafter"/>
</dbReference>
<keyword evidence="1" id="KW-0436">Ligase</keyword>
<dbReference type="EMBL" id="HBGW01085308">
    <property type="protein sequence ID" value="CAD9636242.1"/>
    <property type="molecule type" value="Transcribed_RNA"/>
</dbReference>
<dbReference type="Gene3D" id="3.30.470.20">
    <property type="entry name" value="ATP-grasp fold, B domain"/>
    <property type="match status" value="1"/>
</dbReference>
<evidence type="ECO:0000256" key="1">
    <source>
        <dbReference type="ARBA" id="ARBA00022598"/>
    </source>
</evidence>
<accession>A0A7S2Q987</accession>
<dbReference type="InterPro" id="IPR004344">
    <property type="entry name" value="TTL/TTLL_fam"/>
</dbReference>
<dbReference type="Pfam" id="PF03133">
    <property type="entry name" value="TTL"/>
    <property type="match status" value="1"/>
</dbReference>
<evidence type="ECO:0008006" key="5">
    <source>
        <dbReference type="Google" id="ProtNLM"/>
    </source>
</evidence>
<evidence type="ECO:0000256" key="2">
    <source>
        <dbReference type="ARBA" id="ARBA00022741"/>
    </source>
</evidence>
<dbReference type="GO" id="GO:0005524">
    <property type="term" value="F:ATP binding"/>
    <property type="evidence" value="ECO:0007669"/>
    <property type="project" value="UniProtKB-KW"/>
</dbReference>
<dbReference type="GO" id="GO:0000226">
    <property type="term" value="P:microtubule cytoskeleton organization"/>
    <property type="evidence" value="ECO:0007669"/>
    <property type="project" value="TreeGrafter"/>
</dbReference>
<evidence type="ECO:0000313" key="4">
    <source>
        <dbReference type="EMBL" id="CAD9636242.1"/>
    </source>
</evidence>
<dbReference type="GO" id="GO:0036064">
    <property type="term" value="C:ciliary basal body"/>
    <property type="evidence" value="ECO:0007669"/>
    <property type="project" value="TreeGrafter"/>
</dbReference>
<sequence>MEAVSATYWPRSWCVPERSAEDVCAEAFSERAGGALIVKPAAGTHGKGIEIVRSCCDLDAAIQRNCQNGGIVQSYVDRPLLLDGRKWDVRIYALALPAPGVPGAFRVMLAGEGLVRVCVDPYEPPQPRNLHRTLAHLTNYSLSRLSTKYEHSDDPEDGLHGCKRTLSAVLRRIEACRGLRAKKVWRALGAVARGAVDAMGQRLQALAFDKGTWEGGEAFVELIRARMGRCFHLLGLDVLLDEDGNPWLLEVNSNPSLSLEEVRPLAGVSSRTEANQLFVEVKKWERLMEQPLEGRRWGRPCRCAKLPRPHTHHLCPIDTAVKLPIVEGIMAIVRRLSENAEALAGEPADLAAGTVFTPV</sequence>
<dbReference type="AlphaFoldDB" id="A0A7S2Q987"/>
<dbReference type="SUPFAM" id="SSF56059">
    <property type="entry name" value="Glutathione synthetase ATP-binding domain-like"/>
    <property type="match status" value="1"/>
</dbReference>
<organism evidence="4">
    <name type="scientific">Zooxanthella nutricula</name>
    <dbReference type="NCBI Taxonomy" id="1333877"/>
    <lineage>
        <taxon>Eukaryota</taxon>
        <taxon>Sar</taxon>
        <taxon>Alveolata</taxon>
        <taxon>Dinophyceae</taxon>
        <taxon>Peridiniales</taxon>
        <taxon>Peridiniales incertae sedis</taxon>
        <taxon>Zooxanthella</taxon>
    </lineage>
</organism>
<reference evidence="4" key="1">
    <citation type="submission" date="2021-01" db="EMBL/GenBank/DDBJ databases">
        <authorList>
            <person name="Corre E."/>
            <person name="Pelletier E."/>
            <person name="Niang G."/>
            <person name="Scheremetjew M."/>
            <person name="Finn R."/>
            <person name="Kale V."/>
            <person name="Holt S."/>
            <person name="Cochrane G."/>
            <person name="Meng A."/>
            <person name="Brown T."/>
            <person name="Cohen L."/>
        </authorList>
    </citation>
    <scope>NUCLEOTIDE SEQUENCE</scope>
    <source>
        <strain evidence="4">RCC3387</strain>
    </source>
</reference>
<keyword evidence="2" id="KW-0547">Nucleotide-binding</keyword>
<dbReference type="PANTHER" id="PTHR12241:SF154">
    <property type="entry name" value="TUBULIN POLYGLUTAMYLASE TTLL11"/>
    <property type="match status" value="1"/>
</dbReference>
<dbReference type="PANTHER" id="PTHR12241">
    <property type="entry name" value="TUBULIN POLYGLUTAMYLASE"/>
    <property type="match status" value="1"/>
</dbReference>
<keyword evidence="3" id="KW-0067">ATP-binding</keyword>
<dbReference type="PROSITE" id="PS51221">
    <property type="entry name" value="TTL"/>
    <property type="match status" value="1"/>
</dbReference>
<protein>
    <recommendedName>
        <fullName evidence="5">ATP-grasp domain-containing protein</fullName>
    </recommendedName>
</protein>
<dbReference type="GO" id="GO:0015631">
    <property type="term" value="F:tubulin binding"/>
    <property type="evidence" value="ECO:0007669"/>
    <property type="project" value="TreeGrafter"/>
</dbReference>
<name>A0A7S2Q987_9DINO</name>
<proteinExistence type="predicted"/>
<gene>
    <name evidence="4" type="ORF">BRAN1462_LOCUS54064</name>
</gene>